<evidence type="ECO:0000313" key="3">
    <source>
        <dbReference type="Proteomes" id="UP001316803"/>
    </source>
</evidence>
<comment type="caution">
    <text evidence="2">The sequence shown here is derived from an EMBL/GenBank/DDBJ whole genome shotgun (WGS) entry which is preliminary data.</text>
</comment>
<keyword evidence="3" id="KW-1185">Reference proteome</keyword>
<dbReference type="AlphaFoldDB" id="A0AAN8EAE0"/>
<feature type="region of interest" description="Disordered" evidence="1">
    <location>
        <begin position="22"/>
        <end position="70"/>
    </location>
</feature>
<dbReference type="EMBL" id="JAKLMC020000030">
    <property type="protein sequence ID" value="KAK5949968.1"/>
    <property type="molecule type" value="Genomic_DNA"/>
</dbReference>
<feature type="compositionally biased region" description="Low complexity" evidence="1">
    <location>
        <begin position="30"/>
        <end position="70"/>
    </location>
</feature>
<evidence type="ECO:0000313" key="2">
    <source>
        <dbReference type="EMBL" id="KAK5949968.1"/>
    </source>
</evidence>
<protein>
    <submittedName>
        <fullName evidence="2">Uncharacterized protein</fullName>
    </submittedName>
</protein>
<proteinExistence type="predicted"/>
<name>A0AAN8EAE0_9EURO</name>
<reference evidence="2 3" key="1">
    <citation type="submission" date="2022-12" db="EMBL/GenBank/DDBJ databases">
        <title>Genomic features and morphological characterization of a novel Knufia sp. strain isolated from spacecraft assembly facility.</title>
        <authorList>
            <person name="Teixeira M."/>
            <person name="Chander A.M."/>
            <person name="Stajich J.E."/>
            <person name="Venkateswaran K."/>
        </authorList>
    </citation>
    <scope>NUCLEOTIDE SEQUENCE [LARGE SCALE GENOMIC DNA]</scope>
    <source>
        <strain evidence="2 3">FJI-L2-BK-P2</strain>
    </source>
</reference>
<accession>A0AAN8EAE0</accession>
<sequence>MNQSKLSVAKLDKCQHQLQSSLPVQLTLHNPPTNATPAKKTSTPPTPTQSTSPATTPTAPNASNTSSAQV</sequence>
<dbReference type="Proteomes" id="UP001316803">
    <property type="component" value="Unassembled WGS sequence"/>
</dbReference>
<organism evidence="2 3">
    <name type="scientific">Knufia fluminis</name>
    <dbReference type="NCBI Taxonomy" id="191047"/>
    <lineage>
        <taxon>Eukaryota</taxon>
        <taxon>Fungi</taxon>
        <taxon>Dikarya</taxon>
        <taxon>Ascomycota</taxon>
        <taxon>Pezizomycotina</taxon>
        <taxon>Eurotiomycetes</taxon>
        <taxon>Chaetothyriomycetidae</taxon>
        <taxon>Chaetothyriales</taxon>
        <taxon>Trichomeriaceae</taxon>
        <taxon>Knufia</taxon>
    </lineage>
</organism>
<gene>
    <name evidence="2" type="ORF">OHC33_008929</name>
</gene>
<evidence type="ECO:0000256" key="1">
    <source>
        <dbReference type="SAM" id="MobiDB-lite"/>
    </source>
</evidence>